<feature type="transmembrane region" description="Helical" evidence="8">
    <location>
        <begin position="152"/>
        <end position="175"/>
    </location>
</feature>
<evidence type="ECO:0000256" key="6">
    <source>
        <dbReference type="ARBA" id="ARBA00022989"/>
    </source>
</evidence>
<organism evidence="9 10">
    <name type="scientific">Mesorhizobium robiniae</name>
    <dbReference type="NCBI Taxonomy" id="559315"/>
    <lineage>
        <taxon>Bacteria</taxon>
        <taxon>Pseudomonadati</taxon>
        <taxon>Pseudomonadota</taxon>
        <taxon>Alphaproteobacteria</taxon>
        <taxon>Hyphomicrobiales</taxon>
        <taxon>Phyllobacteriaceae</taxon>
        <taxon>Mesorhizobium</taxon>
    </lineage>
</organism>
<keyword evidence="10" id="KW-1185">Reference proteome</keyword>
<keyword evidence="6 8" id="KW-1133">Transmembrane helix</keyword>
<feature type="transmembrane region" description="Helical" evidence="8">
    <location>
        <begin position="641"/>
        <end position="664"/>
    </location>
</feature>
<feature type="transmembrane region" description="Helical" evidence="8">
    <location>
        <begin position="399"/>
        <end position="419"/>
    </location>
</feature>
<feature type="transmembrane region" description="Helical" evidence="8">
    <location>
        <begin position="575"/>
        <end position="597"/>
    </location>
</feature>
<evidence type="ECO:0000256" key="1">
    <source>
        <dbReference type="ARBA" id="ARBA00004651"/>
    </source>
</evidence>
<feature type="transmembrane region" description="Helical" evidence="8">
    <location>
        <begin position="456"/>
        <end position="476"/>
    </location>
</feature>
<accession>A0ABV2GRV2</accession>
<evidence type="ECO:0000256" key="2">
    <source>
        <dbReference type="ARBA" id="ARBA00007935"/>
    </source>
</evidence>
<feature type="transmembrane region" description="Helical" evidence="8">
    <location>
        <begin position="488"/>
        <end position="507"/>
    </location>
</feature>
<comment type="caution">
    <text evidence="9">The sequence shown here is derived from an EMBL/GenBank/DDBJ whole genome shotgun (WGS) entry which is preliminary data.</text>
</comment>
<dbReference type="Gene3D" id="1.10.3470.10">
    <property type="entry name" value="ABC transporter involved in vitamin B12 uptake, BtuC"/>
    <property type="match status" value="2"/>
</dbReference>
<dbReference type="Pfam" id="PF01032">
    <property type="entry name" value="FecCD"/>
    <property type="match status" value="2"/>
</dbReference>
<comment type="subcellular location">
    <subcellularLocation>
        <location evidence="1">Cell membrane</location>
        <topology evidence="1">Multi-pass membrane protein</topology>
    </subcellularLocation>
</comment>
<evidence type="ECO:0000256" key="3">
    <source>
        <dbReference type="ARBA" id="ARBA00022448"/>
    </source>
</evidence>
<dbReference type="Proteomes" id="UP001549204">
    <property type="component" value="Unassembled WGS sequence"/>
</dbReference>
<feature type="transmembrane region" description="Helical" evidence="8">
    <location>
        <begin position="18"/>
        <end position="39"/>
    </location>
</feature>
<feature type="transmembrane region" description="Helical" evidence="8">
    <location>
        <begin position="285"/>
        <end position="306"/>
    </location>
</feature>
<dbReference type="CDD" id="cd06550">
    <property type="entry name" value="TM_ABC_iron-siderophores_like"/>
    <property type="match status" value="2"/>
</dbReference>
<evidence type="ECO:0000256" key="5">
    <source>
        <dbReference type="ARBA" id="ARBA00022692"/>
    </source>
</evidence>
<dbReference type="PANTHER" id="PTHR30472">
    <property type="entry name" value="FERRIC ENTEROBACTIN TRANSPORT SYSTEM PERMEASE PROTEIN"/>
    <property type="match status" value="1"/>
</dbReference>
<evidence type="ECO:0000256" key="8">
    <source>
        <dbReference type="SAM" id="Phobius"/>
    </source>
</evidence>
<dbReference type="NCBIfam" id="NF007866">
    <property type="entry name" value="PRK10577.1-2"/>
    <property type="match status" value="1"/>
</dbReference>
<feature type="transmembrane region" description="Helical" evidence="8">
    <location>
        <begin position="535"/>
        <end position="555"/>
    </location>
</feature>
<feature type="transmembrane region" description="Helical" evidence="8">
    <location>
        <begin position="618"/>
        <end position="635"/>
    </location>
</feature>
<feature type="transmembrane region" description="Helical" evidence="8">
    <location>
        <begin position="431"/>
        <end position="450"/>
    </location>
</feature>
<keyword evidence="4" id="KW-1003">Cell membrane</keyword>
<evidence type="ECO:0000256" key="7">
    <source>
        <dbReference type="ARBA" id="ARBA00023136"/>
    </source>
</evidence>
<feature type="transmembrane region" description="Helical" evidence="8">
    <location>
        <begin position="123"/>
        <end position="145"/>
    </location>
</feature>
<comment type="similarity">
    <text evidence="2">Belongs to the binding-protein-dependent transport system permease family. FecCD subfamily.</text>
</comment>
<sequence>MADAVLVQPLSGVNRAPLLGAVIILAATLFLAANLHALLPFNAWGRVLLTPEEGNLRQLMARDVLLPRFAVALCCGAGLGLAGTLFQQVLRNPLAEPSTLGVFAGAKCSLVVATLWAPQLLVLGWDFAALIGATAAILLVFALSARRGFSPLSLILSGLVVSLSLGSFGSMLMMTHFDAVNDLYVWEAGSLVQNSWSTTLGLLPRLAVALAAAALLSRRLALLDLDEAGARSLGVPLLSTRLLGLGIAVVLSAMIAAAVGLIGFVGLAAPTIARHAGARLFGERLLTAPLIGAGLLAVTDQALVLMTGGVEVPAGAITAIFGAPLLIWLMRQISPAAEGPAPSGPTAQAFPMAVTDRSKILLGFALLLVIAVALFVGRTPEGWHIAFGGDFADLMPWRLPRVAAAAMAGLMLALAGLLIQKITGNALASPELLGVSSGAGIFLILAAFLLPPMDRVSMALFASCGAFAMLMTVLWLSRRSTFSSEHLLLTGVALGSIVASMLTYLTALGDPRILNVLVWLSGSTYAVTPGQAAFACLPALAALAIVPFVSRWLAILPLGRAASAGLGVPEWQSRILLLLVAAVLTGAATVLAGPLSFVGLMGPHLARLSGFRKPVAQAYAAALIGAALMVLADWIGRTVAFPWQVPAGLVSTVIGGAFYAALLARR</sequence>
<dbReference type="EMBL" id="JBEPMC010000007">
    <property type="protein sequence ID" value="MET3580998.1"/>
    <property type="molecule type" value="Genomic_DNA"/>
</dbReference>
<feature type="transmembrane region" description="Helical" evidence="8">
    <location>
        <begin position="253"/>
        <end position="273"/>
    </location>
</feature>
<feature type="transmembrane region" description="Helical" evidence="8">
    <location>
        <begin position="360"/>
        <end position="379"/>
    </location>
</feature>
<evidence type="ECO:0000256" key="4">
    <source>
        <dbReference type="ARBA" id="ARBA00022475"/>
    </source>
</evidence>
<feature type="transmembrane region" description="Helical" evidence="8">
    <location>
        <begin position="65"/>
        <end position="86"/>
    </location>
</feature>
<reference evidence="9 10" key="1">
    <citation type="submission" date="2024-06" db="EMBL/GenBank/DDBJ databases">
        <title>Genomic Encyclopedia of Type Strains, Phase IV (KMG-IV): sequencing the most valuable type-strain genomes for metagenomic binning, comparative biology and taxonomic classification.</title>
        <authorList>
            <person name="Goeker M."/>
        </authorList>
    </citation>
    <scope>NUCLEOTIDE SEQUENCE [LARGE SCALE GENOMIC DNA]</scope>
    <source>
        <strain evidence="9 10">DSM 100022</strain>
    </source>
</reference>
<keyword evidence="7 8" id="KW-0472">Membrane</keyword>
<evidence type="ECO:0000313" key="10">
    <source>
        <dbReference type="Proteomes" id="UP001549204"/>
    </source>
</evidence>
<proteinExistence type="inferred from homology"/>
<dbReference type="InterPro" id="IPR037294">
    <property type="entry name" value="ABC_BtuC-like"/>
</dbReference>
<protein>
    <submittedName>
        <fullName evidence="9">Iron complex transport system permease protein</fullName>
    </submittedName>
</protein>
<feature type="transmembrane region" description="Helical" evidence="8">
    <location>
        <begin position="312"/>
        <end position="330"/>
    </location>
</feature>
<name>A0ABV2GRV2_9HYPH</name>
<dbReference type="InterPro" id="IPR000522">
    <property type="entry name" value="ABC_transptr_permease_BtuC"/>
</dbReference>
<keyword evidence="5 8" id="KW-0812">Transmembrane</keyword>
<keyword evidence="3" id="KW-0813">Transport</keyword>
<gene>
    <name evidence="9" type="ORF">ABID19_004044</name>
</gene>
<dbReference type="PANTHER" id="PTHR30472:SF37">
    <property type="entry name" value="FE(3+) DICITRATE TRANSPORT SYSTEM PERMEASE PROTEIN FECD-RELATED"/>
    <property type="match status" value="1"/>
</dbReference>
<evidence type="ECO:0000313" key="9">
    <source>
        <dbReference type="EMBL" id="MET3580998.1"/>
    </source>
</evidence>
<dbReference type="SUPFAM" id="SSF81345">
    <property type="entry name" value="ABC transporter involved in vitamin B12 uptake, BtuC"/>
    <property type="match status" value="2"/>
</dbReference>
<dbReference type="RefSeq" id="WP_354492655.1">
    <property type="nucleotide sequence ID" value="NZ_JBEPMC010000007.1"/>
</dbReference>